<dbReference type="RefSeq" id="WP_200066837.1">
    <property type="nucleotide sequence ID" value="NZ_JAEHFW010000002.1"/>
</dbReference>
<evidence type="ECO:0000313" key="1">
    <source>
        <dbReference type="EMBL" id="MBK0380313.1"/>
    </source>
</evidence>
<organism evidence="1 2">
    <name type="scientific">Mucilaginibacter segetis</name>
    <dbReference type="NCBI Taxonomy" id="2793071"/>
    <lineage>
        <taxon>Bacteria</taxon>
        <taxon>Pseudomonadati</taxon>
        <taxon>Bacteroidota</taxon>
        <taxon>Sphingobacteriia</taxon>
        <taxon>Sphingobacteriales</taxon>
        <taxon>Sphingobacteriaceae</taxon>
        <taxon>Mucilaginibacter</taxon>
    </lineage>
</organism>
<dbReference type="AlphaFoldDB" id="A0A934PT35"/>
<reference evidence="1" key="1">
    <citation type="submission" date="2020-12" db="EMBL/GenBank/DDBJ databases">
        <title>Bacterial novel species Mucilaginibacter sp. SD-g isolated from soil.</title>
        <authorList>
            <person name="Jung H.-Y."/>
        </authorList>
    </citation>
    <scope>NUCLEOTIDE SEQUENCE</scope>
    <source>
        <strain evidence="1">SD-g</strain>
    </source>
</reference>
<sequence length="139" mass="15668">MNKFLILIVLLGLGCTSSKKQPVIHIGLINKGQSLQFTGLDKAVMQEIARDSSDEVWQSFIPVYRMPADTDMKTYQPVQPGNYRLNDSAVVFTPDTPFVKKQEYFVRYYLLGEGLGLSDYLKGSASPGKTHFIDLIFKQ</sequence>
<gene>
    <name evidence="1" type="ORF">I5M19_13395</name>
</gene>
<protein>
    <recommendedName>
        <fullName evidence="3">Lipoprotein</fullName>
    </recommendedName>
</protein>
<proteinExistence type="predicted"/>
<keyword evidence="2" id="KW-1185">Reference proteome</keyword>
<dbReference type="PROSITE" id="PS51257">
    <property type="entry name" value="PROKAR_LIPOPROTEIN"/>
    <property type="match status" value="1"/>
</dbReference>
<dbReference type="Proteomes" id="UP000613193">
    <property type="component" value="Unassembled WGS sequence"/>
</dbReference>
<evidence type="ECO:0008006" key="3">
    <source>
        <dbReference type="Google" id="ProtNLM"/>
    </source>
</evidence>
<evidence type="ECO:0000313" key="2">
    <source>
        <dbReference type="Proteomes" id="UP000613193"/>
    </source>
</evidence>
<comment type="caution">
    <text evidence="1">The sequence shown here is derived from an EMBL/GenBank/DDBJ whole genome shotgun (WGS) entry which is preliminary data.</text>
</comment>
<dbReference type="EMBL" id="JAEHFW010000002">
    <property type="protein sequence ID" value="MBK0380313.1"/>
    <property type="molecule type" value="Genomic_DNA"/>
</dbReference>
<accession>A0A934PT35</accession>
<name>A0A934PT35_9SPHI</name>